<dbReference type="PANTHER" id="PTHR45936">
    <property type="entry name" value="TRNA-DIHYDROURIDINE(20) SYNTHASE [NAD(P)+]-LIKE"/>
    <property type="match status" value="1"/>
</dbReference>
<evidence type="ECO:0000256" key="5">
    <source>
        <dbReference type="ARBA" id="ARBA00022694"/>
    </source>
</evidence>
<feature type="domain" description="DUS-like FMN-binding" evidence="11">
    <location>
        <begin position="55"/>
        <end position="280"/>
    </location>
</feature>
<keyword evidence="6" id="KW-0560">Oxidoreductase</keyword>
<dbReference type="Pfam" id="PF01207">
    <property type="entry name" value="Dus"/>
    <property type="match status" value="1"/>
</dbReference>
<evidence type="ECO:0000259" key="11">
    <source>
        <dbReference type="Pfam" id="PF01207"/>
    </source>
</evidence>
<dbReference type="AlphaFoldDB" id="A0A507B2T8"/>
<dbReference type="InterPro" id="IPR052582">
    <property type="entry name" value="tRNA-DUS-like"/>
</dbReference>
<dbReference type="InterPro" id="IPR035587">
    <property type="entry name" value="DUS-like_FMN-bd"/>
</dbReference>
<comment type="cofactor">
    <cofactor evidence="1">
        <name>FMN</name>
        <dbReference type="ChEBI" id="CHEBI:58210"/>
    </cofactor>
</comment>
<dbReference type="GeneID" id="41968014"/>
<gene>
    <name evidence="12" type="ORF">E0L32_000567</name>
</gene>
<evidence type="ECO:0000256" key="6">
    <source>
        <dbReference type="ARBA" id="ARBA00023002"/>
    </source>
</evidence>
<dbReference type="GO" id="GO:0005737">
    <property type="term" value="C:cytoplasm"/>
    <property type="evidence" value="ECO:0007669"/>
    <property type="project" value="TreeGrafter"/>
</dbReference>
<keyword evidence="3" id="KW-0288">FMN</keyword>
<name>A0A507B2T8_9PEZI</name>
<accession>A0A507B2T8</accession>
<evidence type="ECO:0000256" key="1">
    <source>
        <dbReference type="ARBA" id="ARBA00001917"/>
    </source>
</evidence>
<feature type="region of interest" description="Disordered" evidence="10">
    <location>
        <begin position="359"/>
        <end position="395"/>
    </location>
</feature>
<evidence type="ECO:0000256" key="9">
    <source>
        <dbReference type="ARBA" id="ARBA00049447"/>
    </source>
</evidence>
<dbReference type="PANTHER" id="PTHR45936:SF1">
    <property type="entry name" value="TRNA-DIHYDROURIDINE(20) SYNTHASE [NAD(P)+]-LIKE"/>
    <property type="match status" value="1"/>
</dbReference>
<dbReference type="GO" id="GO:0006397">
    <property type="term" value="P:mRNA processing"/>
    <property type="evidence" value="ECO:0007669"/>
    <property type="project" value="UniProtKB-KW"/>
</dbReference>
<dbReference type="PROSITE" id="PS01136">
    <property type="entry name" value="UPF0034"/>
    <property type="match status" value="1"/>
</dbReference>
<keyword evidence="13" id="KW-1185">Reference proteome</keyword>
<dbReference type="InterPro" id="IPR013785">
    <property type="entry name" value="Aldolase_TIM"/>
</dbReference>
<dbReference type="EMBL" id="SKBQ01000002">
    <property type="protein sequence ID" value="TPX14173.1"/>
    <property type="molecule type" value="Genomic_DNA"/>
</dbReference>
<evidence type="ECO:0000313" key="12">
    <source>
        <dbReference type="EMBL" id="TPX14173.1"/>
    </source>
</evidence>
<comment type="catalytic activity">
    <reaction evidence="9">
        <text>a 5,6-dihydrouridine in mRNA + NADP(+) = a uridine in mRNA + NADPH + H(+)</text>
        <dbReference type="Rhea" id="RHEA:69855"/>
        <dbReference type="Rhea" id="RHEA-COMP:14658"/>
        <dbReference type="Rhea" id="RHEA-COMP:17789"/>
        <dbReference type="ChEBI" id="CHEBI:15378"/>
        <dbReference type="ChEBI" id="CHEBI:57783"/>
        <dbReference type="ChEBI" id="CHEBI:58349"/>
        <dbReference type="ChEBI" id="CHEBI:65315"/>
        <dbReference type="ChEBI" id="CHEBI:74443"/>
    </reaction>
    <physiologicalReaction direction="right-to-left" evidence="9">
        <dbReference type="Rhea" id="RHEA:69857"/>
    </physiologicalReaction>
</comment>
<dbReference type="FunCoup" id="A0A507B2T8">
    <property type="interactions" value="812"/>
</dbReference>
<evidence type="ECO:0000256" key="8">
    <source>
        <dbReference type="ARBA" id="ARBA00048342"/>
    </source>
</evidence>
<evidence type="ECO:0000256" key="7">
    <source>
        <dbReference type="ARBA" id="ARBA00045934"/>
    </source>
</evidence>
<evidence type="ECO:0000256" key="10">
    <source>
        <dbReference type="SAM" id="MobiDB-lite"/>
    </source>
</evidence>
<keyword evidence="4" id="KW-0507">mRNA processing</keyword>
<dbReference type="Gene3D" id="3.20.20.70">
    <property type="entry name" value="Aldolase class I"/>
    <property type="match status" value="1"/>
</dbReference>
<dbReference type="OrthoDB" id="10262250at2759"/>
<dbReference type="SUPFAM" id="SSF51395">
    <property type="entry name" value="FMN-linked oxidoreductases"/>
    <property type="match status" value="1"/>
</dbReference>
<keyword evidence="5" id="KW-0819">tRNA processing</keyword>
<dbReference type="CDD" id="cd02801">
    <property type="entry name" value="DUS_like_FMN"/>
    <property type="match status" value="1"/>
</dbReference>
<evidence type="ECO:0000313" key="13">
    <source>
        <dbReference type="Proteomes" id="UP000319257"/>
    </source>
</evidence>
<dbReference type="GO" id="GO:0050660">
    <property type="term" value="F:flavin adenine dinucleotide binding"/>
    <property type="evidence" value="ECO:0007669"/>
    <property type="project" value="InterPro"/>
</dbReference>
<evidence type="ECO:0000256" key="3">
    <source>
        <dbReference type="ARBA" id="ARBA00022643"/>
    </source>
</evidence>
<evidence type="ECO:0000256" key="2">
    <source>
        <dbReference type="ARBA" id="ARBA00022630"/>
    </source>
</evidence>
<keyword evidence="2" id="KW-0285">Flavoprotein</keyword>
<reference evidence="12 13" key="1">
    <citation type="submission" date="2019-06" db="EMBL/GenBank/DDBJ databases">
        <title>Draft genome sequence of the filamentous fungus Phialemoniopsis curvata isolated from diesel fuel.</title>
        <authorList>
            <person name="Varaljay V.A."/>
            <person name="Lyon W.J."/>
            <person name="Crouch A.L."/>
            <person name="Drake C.E."/>
            <person name="Hollomon J.M."/>
            <person name="Nadeau L.J."/>
            <person name="Nunn H.S."/>
            <person name="Stevenson B.S."/>
            <person name="Bojanowski C.L."/>
            <person name="Crookes-Goodson W.J."/>
        </authorList>
    </citation>
    <scope>NUCLEOTIDE SEQUENCE [LARGE SCALE GENOMIC DNA]</scope>
    <source>
        <strain evidence="12 13">D216</strain>
    </source>
</reference>
<dbReference type="InterPro" id="IPR018517">
    <property type="entry name" value="tRNA_hU_synthase_CS"/>
</dbReference>
<evidence type="ECO:0000256" key="4">
    <source>
        <dbReference type="ARBA" id="ARBA00022664"/>
    </source>
</evidence>
<comment type="caution">
    <text evidence="12">The sequence shown here is derived from an EMBL/GenBank/DDBJ whole genome shotgun (WGS) entry which is preliminary data.</text>
</comment>
<sequence>MLGRLFRSIMTSETVKKVPIPPRGVDYRGKIVLAPMVRSGELPSRLLALHYGADLVWGPETVDRAMIGTTRRVNPLTQCIEWTRPATPNPAPDAKENVIYRMDPRREAGRLIFQLGTSDPERAVAAARIVAADVAGIDVNAGCPKPFSTHAGMGAALLREPDRLVSILDALVAERFDVGVSVKIRLLETAAETEALVRRLVATGIAGLTVHCRTTPMRPRQRAIRGQLRMVAGVCREAGVACLMNGDVEDRDQALRLVDEYGVDGAMIATAAETNSSCFRPRELGGLAPWAEVVEHYLRFAMEVGNRFGNTKYLLAQMVPGKAPEYRLVNKSRSFTRMCDIFGLEGAIREQAIEADLRQGIEPGQVTKDTTPVSKKRSAKDAALNAEEPSQKQKVSSVAAAVEKAAAQAQSQSVPEVALSM</sequence>
<comment type="function">
    <text evidence="7">Catalyzes the synthesis of dihydrouridine, a modified base found in the D-loop of most tRNAs. Specifically modifies U47 in cytoplasmic tRNAs. Catalyzes the synthesis of dihydrouridine in some mRNAs, thereby affecting their translation.</text>
</comment>
<dbReference type="InParanoid" id="A0A507B2T8"/>
<organism evidence="12 13">
    <name type="scientific">Thyridium curvatum</name>
    <dbReference type="NCBI Taxonomy" id="1093900"/>
    <lineage>
        <taxon>Eukaryota</taxon>
        <taxon>Fungi</taxon>
        <taxon>Dikarya</taxon>
        <taxon>Ascomycota</taxon>
        <taxon>Pezizomycotina</taxon>
        <taxon>Sordariomycetes</taxon>
        <taxon>Sordariomycetidae</taxon>
        <taxon>Thyridiales</taxon>
        <taxon>Thyridiaceae</taxon>
        <taxon>Thyridium</taxon>
    </lineage>
</organism>
<dbReference type="RefSeq" id="XP_030995884.1">
    <property type="nucleotide sequence ID" value="XM_031140223.1"/>
</dbReference>
<dbReference type="GO" id="GO:0017150">
    <property type="term" value="F:tRNA dihydrouridine synthase activity"/>
    <property type="evidence" value="ECO:0007669"/>
    <property type="project" value="InterPro"/>
</dbReference>
<comment type="catalytic activity">
    <reaction evidence="8">
        <text>a 5,6-dihydrouridine in mRNA + NAD(+) = a uridine in mRNA + NADH + H(+)</text>
        <dbReference type="Rhea" id="RHEA:69851"/>
        <dbReference type="Rhea" id="RHEA-COMP:14658"/>
        <dbReference type="Rhea" id="RHEA-COMP:17789"/>
        <dbReference type="ChEBI" id="CHEBI:15378"/>
        <dbReference type="ChEBI" id="CHEBI:57540"/>
        <dbReference type="ChEBI" id="CHEBI:57945"/>
        <dbReference type="ChEBI" id="CHEBI:65315"/>
        <dbReference type="ChEBI" id="CHEBI:74443"/>
    </reaction>
    <physiologicalReaction direction="right-to-left" evidence="8">
        <dbReference type="Rhea" id="RHEA:69853"/>
    </physiologicalReaction>
</comment>
<protein>
    <recommendedName>
        <fullName evidence="11">DUS-like FMN-binding domain-containing protein</fullName>
    </recommendedName>
</protein>
<dbReference type="STRING" id="1093900.A0A507B2T8"/>
<dbReference type="Proteomes" id="UP000319257">
    <property type="component" value="Unassembled WGS sequence"/>
</dbReference>
<proteinExistence type="predicted"/>